<dbReference type="EMBL" id="ML992513">
    <property type="protein sequence ID" value="KAF2220080.1"/>
    <property type="molecule type" value="Genomic_DNA"/>
</dbReference>
<proteinExistence type="predicted"/>
<dbReference type="AlphaFoldDB" id="A0A6A6G3R0"/>
<accession>A0A6A6G3R0</accession>
<feature type="signal peptide" evidence="1">
    <location>
        <begin position="1"/>
        <end position="20"/>
    </location>
</feature>
<dbReference type="OrthoDB" id="3905592at2759"/>
<gene>
    <name evidence="2" type="ORF">BDZ85DRAFT_31636</name>
</gene>
<evidence type="ECO:0000313" key="3">
    <source>
        <dbReference type="Proteomes" id="UP000799538"/>
    </source>
</evidence>
<organism evidence="2 3">
    <name type="scientific">Elsinoe ampelina</name>
    <dbReference type="NCBI Taxonomy" id="302913"/>
    <lineage>
        <taxon>Eukaryota</taxon>
        <taxon>Fungi</taxon>
        <taxon>Dikarya</taxon>
        <taxon>Ascomycota</taxon>
        <taxon>Pezizomycotina</taxon>
        <taxon>Dothideomycetes</taxon>
        <taxon>Dothideomycetidae</taxon>
        <taxon>Myriangiales</taxon>
        <taxon>Elsinoaceae</taxon>
        <taxon>Elsinoe</taxon>
    </lineage>
</organism>
<dbReference type="Proteomes" id="UP000799538">
    <property type="component" value="Unassembled WGS sequence"/>
</dbReference>
<keyword evidence="3" id="KW-1185">Reference proteome</keyword>
<feature type="chain" id="PRO_5025458120" evidence="1">
    <location>
        <begin position="21"/>
        <end position="270"/>
    </location>
</feature>
<sequence>MVTKVNVSSLVVALLPLVHATVNFNNDYPGFQGVEPRQAFNIIPGGGNPLQIWGNMLGAGNYPASDWNDWQASARCNVRTSSGGSAAATGEVCTTAAIVQSISTAVRQASSQTDNNAAQIRFIGPINNFWNYYREDRGQGPSCPTCPGPNADQTCSAWQRDWLFNSGYSFSWPNKQIKVTCKKSCAATNIDQTNLENILALLPRRVQLAGAMGANFFFRRDYSNEVVGRCRLTILGDATYLGGQDWRNTGNSCPDLVYGGETPGNCFHYG</sequence>
<name>A0A6A6G3R0_9PEZI</name>
<keyword evidence="1" id="KW-0732">Signal</keyword>
<protein>
    <submittedName>
        <fullName evidence="2">Uncharacterized protein</fullName>
    </submittedName>
</protein>
<evidence type="ECO:0000256" key="1">
    <source>
        <dbReference type="SAM" id="SignalP"/>
    </source>
</evidence>
<reference evidence="3" key="1">
    <citation type="journal article" date="2020" name="Stud. Mycol.">
        <title>101 Dothideomycetes genomes: A test case for predicting lifestyles and emergence of pathogens.</title>
        <authorList>
            <person name="Haridas S."/>
            <person name="Albert R."/>
            <person name="Binder M."/>
            <person name="Bloem J."/>
            <person name="LaButti K."/>
            <person name="Salamov A."/>
            <person name="Andreopoulos B."/>
            <person name="Baker S."/>
            <person name="Barry K."/>
            <person name="Bills G."/>
            <person name="Bluhm B."/>
            <person name="Cannon C."/>
            <person name="Castanera R."/>
            <person name="Culley D."/>
            <person name="Daum C."/>
            <person name="Ezra D."/>
            <person name="Gonzalez J."/>
            <person name="Henrissat B."/>
            <person name="Kuo A."/>
            <person name="Liang C."/>
            <person name="Lipzen A."/>
            <person name="Lutzoni F."/>
            <person name="Magnuson J."/>
            <person name="Mondo S."/>
            <person name="Nolan M."/>
            <person name="Ohm R."/>
            <person name="Pangilinan J."/>
            <person name="Park H.-J."/>
            <person name="Ramirez L."/>
            <person name="Alfaro M."/>
            <person name="Sun H."/>
            <person name="Tritt A."/>
            <person name="Yoshinaga Y."/>
            <person name="Zwiers L.-H."/>
            <person name="Turgeon B."/>
            <person name="Goodwin S."/>
            <person name="Spatafora J."/>
            <person name="Crous P."/>
            <person name="Grigoriev I."/>
        </authorList>
    </citation>
    <scope>NUCLEOTIDE SEQUENCE [LARGE SCALE GENOMIC DNA]</scope>
    <source>
        <strain evidence="3">CECT 20119</strain>
    </source>
</reference>
<evidence type="ECO:0000313" key="2">
    <source>
        <dbReference type="EMBL" id="KAF2220080.1"/>
    </source>
</evidence>